<dbReference type="InterPro" id="IPR017981">
    <property type="entry name" value="GPCR_2-like_7TM"/>
</dbReference>
<keyword evidence="2 8" id="KW-0812">Transmembrane</keyword>
<dbReference type="Pfam" id="PF05462">
    <property type="entry name" value="Dicty_CAR"/>
    <property type="match status" value="1"/>
</dbReference>
<dbReference type="AlphaFoldDB" id="A0A2N9ESE3"/>
<dbReference type="PANTHER" id="PTHR23112">
    <property type="entry name" value="G PROTEIN-COUPLED RECEPTOR 157-RELATED"/>
    <property type="match status" value="1"/>
</dbReference>
<evidence type="ECO:0000256" key="5">
    <source>
        <dbReference type="ARBA" id="ARBA00023136"/>
    </source>
</evidence>
<sequence>MAGSLTAHDRHVLTALSAGASSLSFVGSGFIVLCYVLFKELRKFSFKLVFYLALSDMLCSFFSMVGDPSKGFFCYAQGYTTHFFCVASFLWTTTIAFTLHRTVVRHKTDVEDLEAMFHLYVWVHFITFYMPLWGAILYNGFTYFQVIRMLNNATRMAVGMSERPYQLDARADMKAVNRWGYYPLILIGSWAFGTINRIHDFIEPGHKIFWLSVLDVGTASLMVIPMTID</sequence>
<keyword evidence="4" id="KW-0297">G-protein coupled receptor</keyword>
<dbReference type="InterPro" id="IPR022340">
    <property type="entry name" value="GPCR_GCR1_put"/>
</dbReference>
<keyword evidence="5 8" id="KW-0472">Membrane</keyword>
<dbReference type="PROSITE" id="PS50261">
    <property type="entry name" value="G_PROTEIN_RECEP_F2_4"/>
    <property type="match status" value="1"/>
</dbReference>
<feature type="transmembrane region" description="Helical" evidence="8">
    <location>
        <begin position="12"/>
        <end position="36"/>
    </location>
</feature>
<accession>A0A2N9ESE3</accession>
<dbReference type="GO" id="GO:0007189">
    <property type="term" value="P:adenylate cyclase-activating G protein-coupled receptor signaling pathway"/>
    <property type="evidence" value="ECO:0007669"/>
    <property type="project" value="TreeGrafter"/>
</dbReference>
<gene>
    <name evidence="10" type="ORF">FSB_LOCUS5644</name>
</gene>
<evidence type="ECO:0000256" key="6">
    <source>
        <dbReference type="ARBA" id="ARBA00023170"/>
    </source>
</evidence>
<name>A0A2N9ESE3_FAGSY</name>
<evidence type="ECO:0000256" key="2">
    <source>
        <dbReference type="ARBA" id="ARBA00022692"/>
    </source>
</evidence>
<evidence type="ECO:0000256" key="1">
    <source>
        <dbReference type="ARBA" id="ARBA00004141"/>
    </source>
</evidence>
<evidence type="ECO:0000259" key="9">
    <source>
        <dbReference type="PROSITE" id="PS50261"/>
    </source>
</evidence>
<reference evidence="10" key="1">
    <citation type="submission" date="2018-02" db="EMBL/GenBank/DDBJ databases">
        <authorList>
            <person name="Cohen D.B."/>
            <person name="Kent A.D."/>
        </authorList>
    </citation>
    <scope>NUCLEOTIDE SEQUENCE</scope>
</reference>
<feature type="transmembrane region" description="Helical" evidence="8">
    <location>
        <begin position="208"/>
        <end position="228"/>
    </location>
</feature>
<keyword evidence="3 8" id="KW-1133">Transmembrane helix</keyword>
<feature type="transmembrane region" description="Helical" evidence="8">
    <location>
        <begin position="78"/>
        <end position="99"/>
    </location>
</feature>
<dbReference type="InterPro" id="IPR022343">
    <property type="entry name" value="GCR1-cAMP_receptor"/>
</dbReference>
<dbReference type="EMBL" id="OIVN01000291">
    <property type="protein sequence ID" value="SPC77762.1"/>
    <property type="molecule type" value="Genomic_DNA"/>
</dbReference>
<organism evidence="10">
    <name type="scientific">Fagus sylvatica</name>
    <name type="common">Beechnut</name>
    <dbReference type="NCBI Taxonomy" id="28930"/>
    <lineage>
        <taxon>Eukaryota</taxon>
        <taxon>Viridiplantae</taxon>
        <taxon>Streptophyta</taxon>
        <taxon>Embryophyta</taxon>
        <taxon>Tracheophyta</taxon>
        <taxon>Spermatophyta</taxon>
        <taxon>Magnoliopsida</taxon>
        <taxon>eudicotyledons</taxon>
        <taxon>Gunneridae</taxon>
        <taxon>Pentapetalae</taxon>
        <taxon>rosids</taxon>
        <taxon>fabids</taxon>
        <taxon>Fagales</taxon>
        <taxon>Fagaceae</taxon>
        <taxon>Fagus</taxon>
    </lineage>
</organism>
<dbReference type="PANTHER" id="PTHR23112:SF0">
    <property type="entry name" value="TRANSMEMBRANE PROTEIN 116"/>
    <property type="match status" value="1"/>
</dbReference>
<feature type="transmembrane region" description="Helical" evidence="8">
    <location>
        <begin position="179"/>
        <end position="196"/>
    </location>
</feature>
<dbReference type="Gene3D" id="1.20.1070.10">
    <property type="entry name" value="Rhodopsin 7-helix transmembrane proteins"/>
    <property type="match status" value="1"/>
</dbReference>
<dbReference type="PRINTS" id="PR02001">
    <property type="entry name" value="GCR1CAMPR"/>
</dbReference>
<comment type="subcellular location">
    <subcellularLocation>
        <location evidence="1">Membrane</location>
        <topology evidence="1">Multi-pass membrane protein</topology>
    </subcellularLocation>
</comment>
<evidence type="ECO:0000256" key="8">
    <source>
        <dbReference type="SAM" id="Phobius"/>
    </source>
</evidence>
<dbReference type="PRINTS" id="PR02000">
    <property type="entry name" value="GCR1PLANT"/>
</dbReference>
<proteinExistence type="predicted"/>
<feature type="domain" description="G-protein coupled receptors family 2 profile 2" evidence="9">
    <location>
        <begin position="13"/>
        <end position="122"/>
    </location>
</feature>
<dbReference type="GO" id="GO:0007166">
    <property type="term" value="P:cell surface receptor signaling pathway"/>
    <property type="evidence" value="ECO:0007669"/>
    <property type="project" value="InterPro"/>
</dbReference>
<feature type="transmembrane region" description="Helical" evidence="8">
    <location>
        <begin position="119"/>
        <end position="141"/>
    </location>
</feature>
<dbReference type="SUPFAM" id="SSF81321">
    <property type="entry name" value="Family A G protein-coupled receptor-like"/>
    <property type="match status" value="1"/>
</dbReference>
<protein>
    <recommendedName>
        <fullName evidence="9">G-protein coupled receptors family 2 profile 2 domain-containing protein</fullName>
    </recommendedName>
</protein>
<keyword evidence="7" id="KW-0807">Transducer</keyword>
<evidence type="ECO:0000313" key="10">
    <source>
        <dbReference type="EMBL" id="SPC77762.1"/>
    </source>
</evidence>
<dbReference type="GO" id="GO:0004930">
    <property type="term" value="F:G protein-coupled receptor activity"/>
    <property type="evidence" value="ECO:0007669"/>
    <property type="project" value="UniProtKB-KW"/>
</dbReference>
<evidence type="ECO:0000256" key="3">
    <source>
        <dbReference type="ARBA" id="ARBA00022989"/>
    </source>
</evidence>
<evidence type="ECO:0000256" key="7">
    <source>
        <dbReference type="ARBA" id="ARBA00023224"/>
    </source>
</evidence>
<evidence type="ECO:0000256" key="4">
    <source>
        <dbReference type="ARBA" id="ARBA00023040"/>
    </source>
</evidence>
<dbReference type="GO" id="GO:0005886">
    <property type="term" value="C:plasma membrane"/>
    <property type="evidence" value="ECO:0007669"/>
    <property type="project" value="TreeGrafter"/>
</dbReference>
<feature type="transmembrane region" description="Helical" evidence="8">
    <location>
        <begin position="48"/>
        <end position="66"/>
    </location>
</feature>
<keyword evidence="6" id="KW-0675">Receptor</keyword>